<gene>
    <name evidence="3" type="ORF">BFL37_05515</name>
</gene>
<accession>A0A251YNW0</accession>
<dbReference type="AlphaFoldDB" id="A0A251YNW0"/>
<evidence type="ECO:0000313" key="4">
    <source>
        <dbReference type="Proteomes" id="UP000195101"/>
    </source>
</evidence>
<dbReference type="InterPro" id="IPR025424">
    <property type="entry name" value="YrhK_domain"/>
</dbReference>
<keyword evidence="4" id="KW-1185">Reference proteome</keyword>
<sequence>MAGLRAVTPHEDPGKSRSVTITIGHEELVIRHKYEVASIVNDIMVAAWFVAGSILFFSESTTTAGTWLFLVGSIQLMIRPLIRLGRRVHLTRIGSTAPADTGHDY</sequence>
<keyword evidence="1" id="KW-0812">Transmembrane</keyword>
<dbReference type="EMBL" id="MDJZ01000009">
    <property type="protein sequence ID" value="OUE25934.1"/>
    <property type="molecule type" value="Genomic_DNA"/>
</dbReference>
<organism evidence="3 4">
    <name type="scientific">Clavibacter michiganensis</name>
    <dbReference type="NCBI Taxonomy" id="28447"/>
    <lineage>
        <taxon>Bacteria</taxon>
        <taxon>Bacillati</taxon>
        <taxon>Actinomycetota</taxon>
        <taxon>Actinomycetes</taxon>
        <taxon>Micrococcales</taxon>
        <taxon>Microbacteriaceae</taxon>
        <taxon>Clavibacter</taxon>
    </lineage>
</organism>
<comment type="caution">
    <text evidence="3">The sequence shown here is derived from an EMBL/GenBank/DDBJ whole genome shotgun (WGS) entry which is preliminary data.</text>
</comment>
<evidence type="ECO:0000259" key="2">
    <source>
        <dbReference type="Pfam" id="PF14145"/>
    </source>
</evidence>
<feature type="transmembrane region" description="Helical" evidence="1">
    <location>
        <begin position="64"/>
        <end position="82"/>
    </location>
</feature>
<dbReference type="Proteomes" id="UP000195101">
    <property type="component" value="Unassembled WGS sequence"/>
</dbReference>
<name>A0A251YNW0_9MICO</name>
<keyword evidence="1" id="KW-1133">Transmembrane helix</keyword>
<proteinExistence type="predicted"/>
<dbReference type="OrthoDB" id="5519470at2"/>
<evidence type="ECO:0000313" key="3">
    <source>
        <dbReference type="EMBL" id="OUE25934.1"/>
    </source>
</evidence>
<reference evidence="3 4" key="1">
    <citation type="submission" date="2016-08" db="EMBL/GenBank/DDBJ databases">
        <title>Genome sequence of Clavibacter michiganensis spp strain CFBP8019.</title>
        <authorList>
            <person name="Thapa S.P."/>
            <person name="Coaker G."/>
            <person name="Jacques M.-A."/>
        </authorList>
    </citation>
    <scope>NUCLEOTIDE SEQUENCE [LARGE SCALE GENOMIC DNA]</scope>
    <source>
        <strain evidence="3">CFBP8019</strain>
    </source>
</reference>
<feature type="domain" description="YrhK" evidence="2">
    <location>
        <begin position="32"/>
        <end position="87"/>
    </location>
</feature>
<dbReference type="Pfam" id="PF14145">
    <property type="entry name" value="YrhK"/>
    <property type="match status" value="1"/>
</dbReference>
<feature type="transmembrane region" description="Helical" evidence="1">
    <location>
        <begin position="39"/>
        <end position="58"/>
    </location>
</feature>
<evidence type="ECO:0000256" key="1">
    <source>
        <dbReference type="SAM" id="Phobius"/>
    </source>
</evidence>
<keyword evidence="1" id="KW-0472">Membrane</keyword>
<protein>
    <recommendedName>
        <fullName evidence="2">YrhK domain-containing protein</fullName>
    </recommendedName>
</protein>